<sequence length="386" mass="41897">MAGALGWTLLAALGYVVGGSLIWFKKEWSHRGLSVLVAISTGLLLSVAVGGMIPHGLSESPTMAFWILIGMLVAFGFQRWQAHRASKPENKKGSHMSAIWSVLTGMGIHAYFEGVAIGAGFHAGPEFGMTVLLAILLHKIPEGAAISTLVMAELKERKKAIASALILGFSTVLGAGTTLWLVKASWMHDQLSPISLLFSAGILLYIAGTELWPLLNQTGNRQSIISFLSSVLAYFLLAWAGTFIAPDHHHSSQDVQAAKNHPSSSADSHQHHHAVQPVVIPNGTVPPAVSLQVKKDSESGWNIHIQTKHFRFAPEHLNEPTRMGEGHAHLYVNGKKAARLYSPWYHLQELAPGTHEIRVELNSNQHAPFVYQGKKIEASATIVTNK</sequence>
<gene>
    <name evidence="7" type="ORF">H1191_13805</name>
</gene>
<keyword evidence="3 6" id="KW-1133">Transmembrane helix</keyword>
<dbReference type="GO" id="GO:0005385">
    <property type="term" value="F:zinc ion transmembrane transporter activity"/>
    <property type="evidence" value="ECO:0007669"/>
    <property type="project" value="TreeGrafter"/>
</dbReference>
<protein>
    <submittedName>
        <fullName evidence="7">ZIP family metal transporter</fullName>
    </submittedName>
</protein>
<feature type="transmembrane region" description="Helical" evidence="6">
    <location>
        <begin position="164"/>
        <end position="182"/>
    </location>
</feature>
<feature type="transmembrane region" description="Helical" evidence="6">
    <location>
        <begin position="127"/>
        <end position="152"/>
    </location>
</feature>
<dbReference type="RefSeq" id="WP_181752754.1">
    <property type="nucleotide sequence ID" value="NZ_JACEIQ010000014.1"/>
</dbReference>
<evidence type="ECO:0000256" key="4">
    <source>
        <dbReference type="ARBA" id="ARBA00023136"/>
    </source>
</evidence>
<reference evidence="7 8" key="1">
    <citation type="submission" date="2020-07" db="EMBL/GenBank/DDBJ databases">
        <authorList>
            <person name="Feng H."/>
        </authorList>
    </citation>
    <scope>NUCLEOTIDE SEQUENCE [LARGE SCALE GENOMIC DNA]</scope>
    <source>
        <strain evidence="8">s-10</strain>
    </source>
</reference>
<feature type="transmembrane region" description="Helical" evidence="6">
    <location>
        <begin position="6"/>
        <end position="24"/>
    </location>
</feature>
<evidence type="ECO:0000256" key="2">
    <source>
        <dbReference type="ARBA" id="ARBA00022692"/>
    </source>
</evidence>
<evidence type="ECO:0000256" key="1">
    <source>
        <dbReference type="ARBA" id="ARBA00004141"/>
    </source>
</evidence>
<feature type="transmembrane region" description="Helical" evidence="6">
    <location>
        <begin position="194"/>
        <end position="212"/>
    </location>
</feature>
<dbReference type="PANTHER" id="PTHR11040:SF44">
    <property type="entry name" value="PROTEIN ZNTC-RELATED"/>
    <property type="match status" value="1"/>
</dbReference>
<comment type="subcellular location">
    <subcellularLocation>
        <location evidence="1">Membrane</location>
        <topology evidence="1">Multi-pass membrane protein</topology>
    </subcellularLocation>
</comment>
<keyword evidence="4 6" id="KW-0472">Membrane</keyword>
<feature type="transmembrane region" description="Helical" evidence="6">
    <location>
        <begin position="33"/>
        <end position="54"/>
    </location>
</feature>
<feature type="transmembrane region" description="Helical" evidence="6">
    <location>
        <begin position="224"/>
        <end position="245"/>
    </location>
</feature>
<evidence type="ECO:0000256" key="3">
    <source>
        <dbReference type="ARBA" id="ARBA00022989"/>
    </source>
</evidence>
<keyword evidence="8" id="KW-1185">Reference proteome</keyword>
<dbReference type="Proteomes" id="UP000535491">
    <property type="component" value="Unassembled WGS sequence"/>
</dbReference>
<feature type="transmembrane region" description="Helical" evidence="6">
    <location>
        <begin position="60"/>
        <end position="77"/>
    </location>
</feature>
<comment type="caution">
    <text evidence="7">The sequence shown here is derived from an EMBL/GenBank/DDBJ whole genome shotgun (WGS) entry which is preliminary data.</text>
</comment>
<name>A0A7W1WSS8_9BACL</name>
<evidence type="ECO:0000256" key="5">
    <source>
        <dbReference type="SAM" id="MobiDB-lite"/>
    </source>
</evidence>
<evidence type="ECO:0000256" key="6">
    <source>
        <dbReference type="SAM" id="Phobius"/>
    </source>
</evidence>
<evidence type="ECO:0000313" key="7">
    <source>
        <dbReference type="EMBL" id="MBA4495381.1"/>
    </source>
</evidence>
<accession>A0A7W1WSS8</accession>
<dbReference type="GO" id="GO:0016020">
    <property type="term" value="C:membrane"/>
    <property type="evidence" value="ECO:0007669"/>
    <property type="project" value="UniProtKB-SubCell"/>
</dbReference>
<feature type="region of interest" description="Disordered" evidence="5">
    <location>
        <begin position="251"/>
        <end position="273"/>
    </location>
</feature>
<keyword evidence="2 6" id="KW-0812">Transmembrane</keyword>
<dbReference type="Pfam" id="PF02535">
    <property type="entry name" value="Zip"/>
    <property type="match status" value="1"/>
</dbReference>
<dbReference type="PANTHER" id="PTHR11040">
    <property type="entry name" value="ZINC/IRON TRANSPORTER"/>
    <property type="match status" value="1"/>
</dbReference>
<dbReference type="AlphaFoldDB" id="A0A7W1WSS8"/>
<organism evidence="7 8">
    <name type="scientific">Paenactinomyces guangxiensis</name>
    <dbReference type="NCBI Taxonomy" id="1490290"/>
    <lineage>
        <taxon>Bacteria</taxon>
        <taxon>Bacillati</taxon>
        <taxon>Bacillota</taxon>
        <taxon>Bacilli</taxon>
        <taxon>Bacillales</taxon>
        <taxon>Thermoactinomycetaceae</taxon>
        <taxon>Paenactinomyces</taxon>
    </lineage>
</organism>
<proteinExistence type="predicted"/>
<dbReference type="EMBL" id="JACEIQ010000014">
    <property type="protein sequence ID" value="MBA4495381.1"/>
    <property type="molecule type" value="Genomic_DNA"/>
</dbReference>
<evidence type="ECO:0000313" key="8">
    <source>
        <dbReference type="Proteomes" id="UP000535491"/>
    </source>
</evidence>
<feature type="transmembrane region" description="Helical" evidence="6">
    <location>
        <begin position="98"/>
        <end position="121"/>
    </location>
</feature>
<dbReference type="InterPro" id="IPR003689">
    <property type="entry name" value="ZIP"/>
</dbReference>